<dbReference type="AlphaFoldDB" id="A0A0H2MXZ5"/>
<evidence type="ECO:0000313" key="3">
    <source>
        <dbReference type="Proteomes" id="UP000035444"/>
    </source>
</evidence>
<gene>
    <name evidence="2" type="ORF">WH96_04230</name>
</gene>
<feature type="compositionally biased region" description="Polar residues" evidence="1">
    <location>
        <begin position="173"/>
        <end position="186"/>
    </location>
</feature>
<reference evidence="2 3" key="1">
    <citation type="submission" date="2015-03" db="EMBL/GenBank/DDBJ databases">
        <title>Genome Sequence of Kiloniella spongiae MEBiC09566, isolated from a marine sponge.</title>
        <authorList>
            <person name="Shao Z."/>
            <person name="Wang L."/>
            <person name="Li X."/>
        </authorList>
    </citation>
    <scope>NUCLEOTIDE SEQUENCE [LARGE SCALE GENOMIC DNA]</scope>
    <source>
        <strain evidence="2 3">MEBiC09566</strain>
    </source>
</reference>
<evidence type="ECO:0000256" key="1">
    <source>
        <dbReference type="SAM" id="MobiDB-lite"/>
    </source>
</evidence>
<protein>
    <submittedName>
        <fullName evidence="2">Uncharacterized protein</fullName>
    </submittedName>
</protein>
<dbReference type="RefSeq" id="WP_047762905.1">
    <property type="nucleotide sequence ID" value="NZ_LAQL01000003.1"/>
</dbReference>
<name>A0A0H2MXZ5_9PROT</name>
<dbReference type="OrthoDB" id="7691213at2"/>
<evidence type="ECO:0000313" key="2">
    <source>
        <dbReference type="EMBL" id="KLN61570.1"/>
    </source>
</evidence>
<keyword evidence="3" id="KW-1185">Reference proteome</keyword>
<comment type="caution">
    <text evidence="2">The sequence shown here is derived from an EMBL/GenBank/DDBJ whole genome shotgun (WGS) entry which is preliminary data.</text>
</comment>
<dbReference type="EMBL" id="LAQL01000003">
    <property type="protein sequence ID" value="KLN61570.1"/>
    <property type="molecule type" value="Genomic_DNA"/>
</dbReference>
<feature type="region of interest" description="Disordered" evidence="1">
    <location>
        <begin position="172"/>
        <end position="198"/>
    </location>
</feature>
<dbReference type="Proteomes" id="UP000035444">
    <property type="component" value="Unassembled WGS sequence"/>
</dbReference>
<proteinExistence type="predicted"/>
<organism evidence="2 3">
    <name type="scientific">Kiloniella spongiae</name>
    <dbReference type="NCBI Taxonomy" id="1489064"/>
    <lineage>
        <taxon>Bacteria</taxon>
        <taxon>Pseudomonadati</taxon>
        <taxon>Pseudomonadota</taxon>
        <taxon>Alphaproteobacteria</taxon>
        <taxon>Rhodospirillales</taxon>
        <taxon>Kiloniellaceae</taxon>
        <taxon>Kiloniella</taxon>
    </lineage>
</organism>
<sequence length="198" mass="22496">MTCSKTPGHGNWSQKSKSYPLRNYRFQPSELLVLDLLRYYCQSYSAPDSFAWEKAFILGEKELGPYDGAWVVNATAAFIRTIRNERKASFEFIVSCCEICRQQICVTELNALWLIQAARVENTLAMETAGRLTLDRAGYWSGLEELLGKSKHLGAVLNEVFPEERISLRNHSDQNGLSRIQPTRSQFPKGRFSGGQLH</sequence>
<accession>A0A0H2MXZ5</accession>